<comment type="caution">
    <text evidence="2">The sequence shown here is derived from an EMBL/GenBank/DDBJ whole genome shotgun (WGS) entry which is preliminary data.</text>
</comment>
<sequence length="96" mass="11234">MERQIGKTFNAAAVLRRIASPYYYVLPHQDEQEYAALKAYRRTRHYRIELNSPYHMSYLFYSDLEYFRTVFVAGGIGQTDKGTQNSISRKNAEKDG</sequence>
<dbReference type="Proteomes" id="UP000887116">
    <property type="component" value="Unassembled WGS sequence"/>
</dbReference>
<gene>
    <name evidence="2" type="ORF">TNCT_600001</name>
</gene>
<dbReference type="AlphaFoldDB" id="A0A8X6F4B1"/>
<evidence type="ECO:0000313" key="3">
    <source>
        <dbReference type="Proteomes" id="UP000887116"/>
    </source>
</evidence>
<evidence type="ECO:0000256" key="1">
    <source>
        <dbReference type="SAM" id="MobiDB-lite"/>
    </source>
</evidence>
<protein>
    <submittedName>
        <fullName evidence="2">Uncharacterized protein</fullName>
    </submittedName>
</protein>
<reference evidence="2" key="1">
    <citation type="submission" date="2020-07" db="EMBL/GenBank/DDBJ databases">
        <title>Multicomponent nature underlies the extraordinary mechanical properties of spider dragline silk.</title>
        <authorList>
            <person name="Kono N."/>
            <person name="Nakamura H."/>
            <person name="Mori M."/>
            <person name="Yoshida Y."/>
            <person name="Ohtoshi R."/>
            <person name="Malay A.D."/>
            <person name="Moran D.A.P."/>
            <person name="Tomita M."/>
            <person name="Numata K."/>
            <person name="Arakawa K."/>
        </authorList>
    </citation>
    <scope>NUCLEOTIDE SEQUENCE</scope>
</reference>
<name>A0A8X6F4B1_TRICU</name>
<feature type="region of interest" description="Disordered" evidence="1">
    <location>
        <begin position="76"/>
        <end position="96"/>
    </location>
</feature>
<dbReference type="EMBL" id="BMAO01020921">
    <property type="protein sequence ID" value="GFQ70780.1"/>
    <property type="molecule type" value="Genomic_DNA"/>
</dbReference>
<feature type="compositionally biased region" description="Polar residues" evidence="1">
    <location>
        <begin position="80"/>
        <end position="89"/>
    </location>
</feature>
<evidence type="ECO:0000313" key="2">
    <source>
        <dbReference type="EMBL" id="GFQ70780.1"/>
    </source>
</evidence>
<keyword evidence="3" id="KW-1185">Reference proteome</keyword>
<proteinExistence type="predicted"/>
<organism evidence="2 3">
    <name type="scientific">Trichonephila clavata</name>
    <name type="common">Joro spider</name>
    <name type="synonym">Nephila clavata</name>
    <dbReference type="NCBI Taxonomy" id="2740835"/>
    <lineage>
        <taxon>Eukaryota</taxon>
        <taxon>Metazoa</taxon>
        <taxon>Ecdysozoa</taxon>
        <taxon>Arthropoda</taxon>
        <taxon>Chelicerata</taxon>
        <taxon>Arachnida</taxon>
        <taxon>Araneae</taxon>
        <taxon>Araneomorphae</taxon>
        <taxon>Entelegynae</taxon>
        <taxon>Araneoidea</taxon>
        <taxon>Nephilidae</taxon>
        <taxon>Trichonephila</taxon>
    </lineage>
</organism>
<accession>A0A8X6F4B1</accession>